<dbReference type="GO" id="GO:0005975">
    <property type="term" value="P:carbohydrate metabolic process"/>
    <property type="evidence" value="ECO:0007669"/>
    <property type="project" value="InterPro"/>
</dbReference>
<evidence type="ECO:0000313" key="7">
    <source>
        <dbReference type="Proteomes" id="UP000053370"/>
    </source>
</evidence>
<dbReference type="InterPro" id="IPR017853">
    <property type="entry name" value="GH"/>
</dbReference>
<keyword evidence="3" id="KW-0472">Membrane</keyword>
<evidence type="ECO:0000313" key="6">
    <source>
        <dbReference type="EMBL" id="GAP39606.1"/>
    </source>
</evidence>
<keyword evidence="1" id="KW-0378">Hydrolase</keyword>
<protein>
    <submittedName>
        <fullName evidence="6">Beta-galactosidase</fullName>
    </submittedName>
</protein>
<evidence type="ECO:0000259" key="4">
    <source>
        <dbReference type="Pfam" id="PF02449"/>
    </source>
</evidence>
<dbReference type="STRING" id="1678840.ATC1_12138"/>
<feature type="transmembrane region" description="Helical" evidence="3">
    <location>
        <begin position="25"/>
        <end position="43"/>
    </location>
</feature>
<evidence type="ECO:0000256" key="2">
    <source>
        <dbReference type="ARBA" id="ARBA00023295"/>
    </source>
</evidence>
<dbReference type="EMBL" id="DF968180">
    <property type="protein sequence ID" value="GAP39606.1"/>
    <property type="molecule type" value="Genomic_DNA"/>
</dbReference>
<dbReference type="GO" id="GO:0004565">
    <property type="term" value="F:beta-galactosidase activity"/>
    <property type="evidence" value="ECO:0007669"/>
    <property type="project" value="InterPro"/>
</dbReference>
<proteinExistence type="predicted"/>
<dbReference type="SUPFAM" id="SSF51445">
    <property type="entry name" value="(Trans)glycosidases"/>
    <property type="match status" value="1"/>
</dbReference>
<keyword evidence="2" id="KW-0326">Glycosidase</keyword>
<evidence type="ECO:0000259" key="5">
    <source>
        <dbReference type="Pfam" id="PF16116"/>
    </source>
</evidence>
<gene>
    <name evidence="6" type="ORF">ATC1_12138</name>
</gene>
<accession>A0A0K8PAD8</accession>
<dbReference type="GO" id="GO:0009341">
    <property type="term" value="C:beta-galactosidase complex"/>
    <property type="evidence" value="ECO:0007669"/>
    <property type="project" value="InterPro"/>
</dbReference>
<dbReference type="PATRIC" id="fig|1678840.3.peg.667"/>
<dbReference type="RefSeq" id="WP_062278188.1">
    <property type="nucleotide sequence ID" value="NZ_DF968180.1"/>
</dbReference>
<sequence length="479" mass="54505">MTTSKKNMPEQQIQKVFFSTSQMKWKFFFCWLNFFCISWILGLNTKSAVGIAISFHYPASDEAISNPFIGSATWADDSSEREQPFTLVYADLTWAEFEPTQGIYDFESFEKNNHFDLWREQGKHVIFRFVTDMPGQNNHRDIPDWLYNATGKDGKAYAVSYGRGYSPNYANPIFIEAHAKAIAALGKRYAKDPFFAYIELGSLGHWGEWHIHPDVASMPSVSICRQYILPYVSAFPDAKLMLRRPFAAAGNIAVGLFNDAAGEQEPTEAWLTWIETGEDTEQSAESELLLPMPEAWQTNPIGGELSTKMKHQQLLGELLPLTLDLFARSHTSWIGPGSFVKVERDGNLQPALDQVNRLIGYRLRISKSEISKLNNGDYQFTLTWHNDGIAPFYFDWKAYLRIVGDDGQYNLMPLPMHLIEIQPGVEFPVTLTIPQKILFKGENRIETGIVDPSNGRARVTLAMVAPHDDFWYELLSLQQ</sequence>
<reference evidence="6" key="1">
    <citation type="journal article" date="2015" name="Genome Announc.">
        <title>Draft Genome Sequence of Anaerolineae Strain TC1, a Novel Isolate from a Methanogenic Wastewater Treatment System.</title>
        <authorList>
            <person name="Matsuura N."/>
            <person name="Tourlousse D.M."/>
            <person name="Sun L."/>
            <person name="Toyonaga M."/>
            <person name="Kuroda K."/>
            <person name="Ohashi A."/>
            <person name="Cruz R."/>
            <person name="Yamaguchi T."/>
            <person name="Sekiguchi Y."/>
        </authorList>
    </citation>
    <scope>NUCLEOTIDE SEQUENCE [LARGE SCALE GENOMIC DNA]</scope>
    <source>
        <strain evidence="6">TC1</strain>
    </source>
</reference>
<organism evidence="6">
    <name type="scientific">Flexilinea flocculi</name>
    <dbReference type="NCBI Taxonomy" id="1678840"/>
    <lineage>
        <taxon>Bacteria</taxon>
        <taxon>Bacillati</taxon>
        <taxon>Chloroflexota</taxon>
        <taxon>Anaerolineae</taxon>
        <taxon>Anaerolineales</taxon>
        <taxon>Anaerolineaceae</taxon>
        <taxon>Flexilinea</taxon>
    </lineage>
</organism>
<keyword evidence="7" id="KW-1185">Reference proteome</keyword>
<evidence type="ECO:0000256" key="3">
    <source>
        <dbReference type="SAM" id="Phobius"/>
    </source>
</evidence>
<dbReference type="InterPro" id="IPR032267">
    <property type="entry name" value="DUF4832"/>
</dbReference>
<keyword evidence="3" id="KW-1133">Transmembrane helix</keyword>
<feature type="domain" description="Glycoside hydrolase family 42 N-terminal" evidence="4">
    <location>
        <begin position="90"/>
        <end position="195"/>
    </location>
</feature>
<dbReference type="Pfam" id="PF02449">
    <property type="entry name" value="Glyco_hydro_42"/>
    <property type="match status" value="1"/>
</dbReference>
<dbReference type="OrthoDB" id="9800974at2"/>
<evidence type="ECO:0000256" key="1">
    <source>
        <dbReference type="ARBA" id="ARBA00022801"/>
    </source>
</evidence>
<name>A0A0K8PAD8_9CHLR</name>
<dbReference type="Gene3D" id="3.20.20.80">
    <property type="entry name" value="Glycosidases"/>
    <property type="match status" value="1"/>
</dbReference>
<feature type="domain" description="DUF4832" evidence="5">
    <location>
        <begin position="255"/>
        <end position="455"/>
    </location>
</feature>
<dbReference type="Pfam" id="PF16116">
    <property type="entry name" value="DUF4832"/>
    <property type="match status" value="1"/>
</dbReference>
<dbReference type="InterPro" id="IPR013529">
    <property type="entry name" value="Glyco_hydro_42_N"/>
</dbReference>
<keyword evidence="3" id="KW-0812">Transmembrane</keyword>
<dbReference type="Proteomes" id="UP000053370">
    <property type="component" value="Unassembled WGS sequence"/>
</dbReference>
<dbReference type="AlphaFoldDB" id="A0A0K8PAD8"/>